<accession>A0A0N4YH06</accession>
<dbReference type="GO" id="GO:0016485">
    <property type="term" value="P:protein processing"/>
    <property type="evidence" value="ECO:0007669"/>
    <property type="project" value="TreeGrafter"/>
</dbReference>
<dbReference type="Proteomes" id="UP000271162">
    <property type="component" value="Unassembled WGS sequence"/>
</dbReference>
<comment type="similarity">
    <text evidence="2">Belongs to the peptidase M13 family.</text>
</comment>
<evidence type="ECO:0000256" key="6">
    <source>
        <dbReference type="ARBA" id="ARBA00022833"/>
    </source>
</evidence>
<keyword evidence="4" id="KW-0479">Metal-binding</keyword>
<evidence type="ECO:0000256" key="3">
    <source>
        <dbReference type="ARBA" id="ARBA00022670"/>
    </source>
</evidence>
<evidence type="ECO:0000256" key="4">
    <source>
        <dbReference type="ARBA" id="ARBA00022723"/>
    </source>
</evidence>
<dbReference type="InterPro" id="IPR018497">
    <property type="entry name" value="Peptidase_M13_C"/>
</dbReference>
<dbReference type="PANTHER" id="PTHR11733:SF167">
    <property type="entry name" value="FI17812P1-RELATED"/>
    <property type="match status" value="1"/>
</dbReference>
<evidence type="ECO:0000256" key="7">
    <source>
        <dbReference type="ARBA" id="ARBA00023049"/>
    </source>
</evidence>
<dbReference type="Gene3D" id="3.40.390.10">
    <property type="entry name" value="Collagenase (Catalytic Domain)"/>
    <property type="match status" value="4"/>
</dbReference>
<evidence type="ECO:0000256" key="5">
    <source>
        <dbReference type="ARBA" id="ARBA00022801"/>
    </source>
</evidence>
<dbReference type="PANTHER" id="PTHR11733">
    <property type="entry name" value="ZINC METALLOPROTEASE FAMILY M13 NEPRILYSIN-RELATED"/>
    <property type="match status" value="1"/>
</dbReference>
<feature type="domain" description="Peptidase M13 C-terminal" evidence="8">
    <location>
        <begin position="414"/>
        <end position="492"/>
    </location>
</feature>
<dbReference type="WBParaSite" id="NBR_0001611401-mRNA-1">
    <property type="protein sequence ID" value="NBR_0001611401-mRNA-1"/>
    <property type="gene ID" value="NBR_0001611401"/>
</dbReference>
<dbReference type="EMBL" id="UYSL01022046">
    <property type="protein sequence ID" value="VDL79709.1"/>
    <property type="molecule type" value="Genomic_DNA"/>
</dbReference>
<dbReference type="GO" id="GO:0005886">
    <property type="term" value="C:plasma membrane"/>
    <property type="evidence" value="ECO:0007669"/>
    <property type="project" value="TreeGrafter"/>
</dbReference>
<dbReference type="InterPro" id="IPR042089">
    <property type="entry name" value="Peptidase_M13_dom_2"/>
</dbReference>
<dbReference type="GO" id="GO:0046872">
    <property type="term" value="F:metal ion binding"/>
    <property type="evidence" value="ECO:0007669"/>
    <property type="project" value="UniProtKB-KW"/>
</dbReference>
<dbReference type="STRING" id="27835.A0A0N4YH06"/>
<keyword evidence="3" id="KW-0645">Protease</keyword>
<keyword evidence="7" id="KW-0482">Metalloprotease</keyword>
<feature type="domain" description="Peptidase M13 C-terminal" evidence="8">
    <location>
        <begin position="497"/>
        <end position="554"/>
    </location>
</feature>
<reference evidence="12" key="1">
    <citation type="submission" date="2016-04" db="UniProtKB">
        <authorList>
            <consortium name="WormBaseParasite"/>
        </authorList>
    </citation>
    <scope>IDENTIFICATION</scope>
</reference>
<proteinExistence type="inferred from homology"/>
<keyword evidence="5" id="KW-0378">Hydrolase</keyword>
<reference evidence="10 11" key="2">
    <citation type="submission" date="2018-11" db="EMBL/GenBank/DDBJ databases">
        <authorList>
            <consortium name="Pathogen Informatics"/>
        </authorList>
    </citation>
    <scope>NUCLEOTIDE SEQUENCE [LARGE SCALE GENOMIC DNA]</scope>
</reference>
<dbReference type="InterPro" id="IPR008753">
    <property type="entry name" value="Peptidase_M13_N"/>
</dbReference>
<dbReference type="GO" id="GO:0004222">
    <property type="term" value="F:metalloendopeptidase activity"/>
    <property type="evidence" value="ECO:0007669"/>
    <property type="project" value="InterPro"/>
</dbReference>
<evidence type="ECO:0000313" key="12">
    <source>
        <dbReference type="WBParaSite" id="NBR_0001611401-mRNA-1"/>
    </source>
</evidence>
<evidence type="ECO:0000259" key="8">
    <source>
        <dbReference type="Pfam" id="PF01431"/>
    </source>
</evidence>
<gene>
    <name evidence="10" type="ORF">NBR_LOCUS16115</name>
</gene>
<dbReference type="OMA" id="STFDMYL"/>
<evidence type="ECO:0000259" key="9">
    <source>
        <dbReference type="Pfam" id="PF05649"/>
    </source>
</evidence>
<dbReference type="InterPro" id="IPR024079">
    <property type="entry name" value="MetalloPept_cat_dom_sf"/>
</dbReference>
<protein>
    <submittedName>
        <fullName evidence="12">Membrane metallo-endopeptidase-like 1</fullName>
    </submittedName>
</protein>
<dbReference type="Pfam" id="PF05649">
    <property type="entry name" value="Peptidase_M13_N"/>
    <property type="match status" value="1"/>
</dbReference>
<keyword evidence="6" id="KW-0862">Zinc</keyword>
<dbReference type="PROSITE" id="PS51885">
    <property type="entry name" value="NEPRILYSIN"/>
    <property type="match status" value="1"/>
</dbReference>
<dbReference type="PRINTS" id="PR00786">
    <property type="entry name" value="NEPRILYSIN"/>
</dbReference>
<dbReference type="Gene3D" id="1.10.1380.10">
    <property type="entry name" value="Neutral endopeptidase , domain2"/>
    <property type="match status" value="2"/>
</dbReference>
<dbReference type="AlphaFoldDB" id="A0A0N4YH06"/>
<evidence type="ECO:0000256" key="2">
    <source>
        <dbReference type="ARBA" id="ARBA00007357"/>
    </source>
</evidence>
<comment type="cofactor">
    <cofactor evidence="1">
        <name>Zn(2+)</name>
        <dbReference type="ChEBI" id="CHEBI:29105"/>
    </cofactor>
</comment>
<evidence type="ECO:0000256" key="1">
    <source>
        <dbReference type="ARBA" id="ARBA00001947"/>
    </source>
</evidence>
<organism evidence="12">
    <name type="scientific">Nippostrongylus brasiliensis</name>
    <name type="common">Rat hookworm</name>
    <dbReference type="NCBI Taxonomy" id="27835"/>
    <lineage>
        <taxon>Eukaryota</taxon>
        <taxon>Metazoa</taxon>
        <taxon>Ecdysozoa</taxon>
        <taxon>Nematoda</taxon>
        <taxon>Chromadorea</taxon>
        <taxon>Rhabditida</taxon>
        <taxon>Rhabditina</taxon>
        <taxon>Rhabditomorpha</taxon>
        <taxon>Strongyloidea</taxon>
        <taxon>Heligmosomidae</taxon>
        <taxon>Nippostrongylus</taxon>
    </lineage>
</organism>
<dbReference type="CDD" id="cd08662">
    <property type="entry name" value="M13"/>
    <property type="match status" value="1"/>
</dbReference>
<keyword evidence="11" id="KW-1185">Reference proteome</keyword>
<evidence type="ECO:0000313" key="11">
    <source>
        <dbReference type="Proteomes" id="UP000271162"/>
    </source>
</evidence>
<dbReference type="SUPFAM" id="SSF55486">
    <property type="entry name" value="Metalloproteases ('zincins'), catalytic domain"/>
    <property type="match status" value="1"/>
</dbReference>
<sequence>IPGNSTCSCVKNDPKSTLPLNSDSLCVTEKCVQLGRCTVFPIFRFPSTMSGYFLHQCIFIASHYLSNMKKKVDPCTDFYSYACGSYADSRVVPEHSKKVTVLYEMKRALDRHLRGQLTTIGVDGIIKVFVHNSFQDRDTHILMFSPPKLFLEKKKFYRGAPSTNAFLAFYREYIRELFRLLGADVDDDASEIEYQVNDIIDLERRIANLSRSDSLRNHSVISNVMTYGALRERYPEIRWSLFFNEELRSILGPLSDEMLVNVVDVGYFDGLSALVKSKPLRSINNYMMWRLVSTFDMYLASEYRRPSREFHSKILGTTAESPQWENCVREIAENLAMPLSTAYASTYFSAKDKKIAEEMITDLKRSMETLLLDADWMDEKTRNAALKKLESMGHKIGFPDALLNESAVLKPFEVFPAAILQFPMFVPEAPFYVNYAAIGLGIGHEITHGYDDLGAQYDDIGNLKVWWEEDTLATFQKKRQCFINQYSRLVEPITQRNTWCQSLKSSSLNYIMDTDVHSLGMFRVNVPLQNFPAFSKAFKCPIGSPMNPYEKCRIW</sequence>
<evidence type="ECO:0000313" key="10">
    <source>
        <dbReference type="EMBL" id="VDL79709.1"/>
    </source>
</evidence>
<feature type="domain" description="Peptidase M13 N-terminal" evidence="9">
    <location>
        <begin position="115"/>
        <end position="399"/>
    </location>
</feature>
<dbReference type="InterPro" id="IPR000718">
    <property type="entry name" value="Peptidase_M13"/>
</dbReference>
<dbReference type="Pfam" id="PF01431">
    <property type="entry name" value="Peptidase_M13"/>
    <property type="match status" value="2"/>
</dbReference>
<name>A0A0N4YH06_NIPBR</name>